<dbReference type="EMBL" id="JALIEB010000003">
    <property type="protein sequence ID" value="MCV3271003.1"/>
    <property type="molecule type" value="Genomic_DNA"/>
</dbReference>
<keyword evidence="1" id="KW-0732">Signal</keyword>
<proteinExistence type="predicted"/>
<keyword evidence="3" id="KW-1185">Reference proteome</keyword>
<sequence length="107" mass="12315">MMPRALASTLIFCLLASSAWADLIVINGRYVVPKESVRGYFYRQSNQQMVFDIRWSDWSTQYRCDDEYDQTRILAASLNFVMEVDEADALDFGEFLEGQGFNGCAKF</sequence>
<organism evidence="2 3">
    <name type="scientific">Roseobacter sinensis</name>
    <dbReference type="NCBI Taxonomy" id="2931391"/>
    <lineage>
        <taxon>Bacteria</taxon>
        <taxon>Pseudomonadati</taxon>
        <taxon>Pseudomonadota</taxon>
        <taxon>Alphaproteobacteria</taxon>
        <taxon>Rhodobacterales</taxon>
        <taxon>Roseobacteraceae</taxon>
        <taxon>Roseobacter</taxon>
    </lineage>
</organism>
<name>A0ABT3BBP8_9RHOB</name>
<feature type="signal peptide" evidence="1">
    <location>
        <begin position="1"/>
        <end position="21"/>
    </location>
</feature>
<dbReference type="Proteomes" id="UP001208690">
    <property type="component" value="Unassembled WGS sequence"/>
</dbReference>
<evidence type="ECO:0000256" key="1">
    <source>
        <dbReference type="SAM" id="SignalP"/>
    </source>
</evidence>
<evidence type="ECO:0000313" key="3">
    <source>
        <dbReference type="Proteomes" id="UP001208690"/>
    </source>
</evidence>
<gene>
    <name evidence="2" type="ORF">MUB52_06135</name>
</gene>
<reference evidence="2 3" key="1">
    <citation type="submission" date="2022-04" db="EMBL/GenBank/DDBJ databases">
        <title>Roseobacter sp. WL0113 is a bacterium isolated from neritic sediment.</title>
        <authorList>
            <person name="Wang L."/>
            <person name="He W."/>
            <person name="Zhang D.-F."/>
        </authorList>
    </citation>
    <scope>NUCLEOTIDE SEQUENCE [LARGE SCALE GENOMIC DNA]</scope>
    <source>
        <strain evidence="2 3">WL0113</strain>
    </source>
</reference>
<accession>A0ABT3BBP8</accession>
<protein>
    <submittedName>
        <fullName evidence="2">Uncharacterized protein</fullName>
    </submittedName>
</protein>
<dbReference type="RefSeq" id="WP_263843323.1">
    <property type="nucleotide sequence ID" value="NZ_JALIEB010000003.1"/>
</dbReference>
<feature type="chain" id="PRO_5046508037" evidence="1">
    <location>
        <begin position="22"/>
        <end position="107"/>
    </location>
</feature>
<comment type="caution">
    <text evidence="2">The sequence shown here is derived from an EMBL/GenBank/DDBJ whole genome shotgun (WGS) entry which is preliminary data.</text>
</comment>
<evidence type="ECO:0000313" key="2">
    <source>
        <dbReference type="EMBL" id="MCV3271003.1"/>
    </source>
</evidence>